<dbReference type="Proteomes" id="UP000289340">
    <property type="component" value="Chromosome 8"/>
</dbReference>
<dbReference type="Gramene" id="XM_028390148.1">
    <property type="protein sequence ID" value="XP_028245949.1"/>
    <property type="gene ID" value="LOC114423400"/>
</dbReference>
<evidence type="ECO:0000313" key="3">
    <source>
        <dbReference type="Proteomes" id="UP000289340"/>
    </source>
</evidence>
<dbReference type="EMBL" id="QZWG01000008">
    <property type="protein sequence ID" value="RZB99739.1"/>
    <property type="molecule type" value="Genomic_DNA"/>
</dbReference>
<evidence type="ECO:0000313" key="2">
    <source>
        <dbReference type="EMBL" id="RZB99742.1"/>
    </source>
</evidence>
<keyword evidence="3" id="KW-1185">Reference proteome</keyword>
<comment type="caution">
    <text evidence="2">The sequence shown here is derived from an EMBL/GenBank/DDBJ whole genome shotgun (WGS) entry which is preliminary data.</text>
</comment>
<dbReference type="AlphaFoldDB" id="A0A445JMP6"/>
<sequence length="106" mass="12455">MATEGSVISLICIKSKYLMKWPGLWQKEIVREKKAHIEKEGDCIDTLIILQHPSVYTLEHRFARKHQIVVGKSLKNSESMGHSNRVIEKRKHKNEKRHTEFSQTKF</sequence>
<dbReference type="EMBL" id="QZWG01000008">
    <property type="protein sequence ID" value="RZB99742.1"/>
    <property type="molecule type" value="Genomic_DNA"/>
</dbReference>
<feature type="region of interest" description="Disordered" evidence="1">
    <location>
        <begin position="74"/>
        <end position="106"/>
    </location>
</feature>
<name>A0A445JMP6_GLYSO</name>
<reference evidence="2 3" key="1">
    <citation type="submission" date="2018-09" db="EMBL/GenBank/DDBJ databases">
        <title>A high-quality reference genome of wild soybean provides a powerful tool to mine soybean genomes.</title>
        <authorList>
            <person name="Xie M."/>
            <person name="Chung C.Y.L."/>
            <person name="Li M.-W."/>
            <person name="Wong F.-L."/>
            <person name="Chan T.-F."/>
            <person name="Lam H.-M."/>
        </authorList>
    </citation>
    <scope>NUCLEOTIDE SEQUENCE [LARGE SCALE GENOMIC DNA]</scope>
    <source>
        <strain evidence="3">cv. W05</strain>
        <tissue evidence="2">Hypocotyl of etiolated seedlings</tissue>
    </source>
</reference>
<accession>A0A445JMP6</accession>
<proteinExistence type="predicted"/>
<dbReference type="EMBL" id="QZWG01000008">
    <property type="protein sequence ID" value="RZB99740.1"/>
    <property type="molecule type" value="Genomic_DNA"/>
</dbReference>
<evidence type="ECO:0000256" key="1">
    <source>
        <dbReference type="SAM" id="MobiDB-lite"/>
    </source>
</evidence>
<gene>
    <name evidence="2" type="ORF">D0Y65_022238</name>
</gene>
<dbReference type="EMBL" id="QZWG01000008">
    <property type="protein sequence ID" value="RZB99741.1"/>
    <property type="molecule type" value="Genomic_DNA"/>
</dbReference>
<protein>
    <submittedName>
        <fullName evidence="2">Uncharacterized protein</fullName>
    </submittedName>
</protein>
<organism evidence="2 3">
    <name type="scientific">Glycine soja</name>
    <name type="common">Wild soybean</name>
    <dbReference type="NCBI Taxonomy" id="3848"/>
    <lineage>
        <taxon>Eukaryota</taxon>
        <taxon>Viridiplantae</taxon>
        <taxon>Streptophyta</taxon>
        <taxon>Embryophyta</taxon>
        <taxon>Tracheophyta</taxon>
        <taxon>Spermatophyta</taxon>
        <taxon>Magnoliopsida</taxon>
        <taxon>eudicotyledons</taxon>
        <taxon>Gunneridae</taxon>
        <taxon>Pentapetalae</taxon>
        <taxon>rosids</taxon>
        <taxon>fabids</taxon>
        <taxon>Fabales</taxon>
        <taxon>Fabaceae</taxon>
        <taxon>Papilionoideae</taxon>
        <taxon>50 kb inversion clade</taxon>
        <taxon>NPAAA clade</taxon>
        <taxon>indigoferoid/millettioid clade</taxon>
        <taxon>Phaseoleae</taxon>
        <taxon>Glycine</taxon>
        <taxon>Glycine subgen. Soja</taxon>
    </lineage>
</organism>